<keyword evidence="13" id="KW-1185">Reference proteome</keyword>
<name>A0A2H9TGS6_9FUNG</name>
<comment type="caution">
    <text evidence="12">The sequence shown here is derived from an EMBL/GenBank/DDBJ whole genome shotgun (WGS) entry which is preliminary data.</text>
</comment>
<comment type="similarity">
    <text evidence="3">Belongs to the ATG2 family.</text>
</comment>
<dbReference type="PANTHER" id="PTHR13190">
    <property type="entry name" value="AUTOPHAGY-RELATED 2, ISOFORM A"/>
    <property type="match status" value="1"/>
</dbReference>
<dbReference type="STRING" id="1246581.A0A2H9TGS6"/>
<dbReference type="GO" id="GO:0000422">
    <property type="term" value="P:autophagy of mitochondrion"/>
    <property type="evidence" value="ECO:0007669"/>
    <property type="project" value="TreeGrafter"/>
</dbReference>
<keyword evidence="7" id="KW-0072">Autophagy</keyword>
<evidence type="ECO:0000256" key="7">
    <source>
        <dbReference type="ARBA" id="ARBA00023006"/>
    </source>
</evidence>
<accession>A0A2H9TGS6</accession>
<dbReference type="GO" id="GO:0000045">
    <property type="term" value="P:autophagosome assembly"/>
    <property type="evidence" value="ECO:0007669"/>
    <property type="project" value="TreeGrafter"/>
</dbReference>
<dbReference type="Proteomes" id="UP000240830">
    <property type="component" value="Unassembled WGS sequence"/>
</dbReference>
<keyword evidence="9" id="KW-0472">Membrane</keyword>
<proteinExistence type="inferred from homology"/>
<dbReference type="EMBL" id="MTSL01000199">
    <property type="protein sequence ID" value="PJF16974.1"/>
    <property type="molecule type" value="Genomic_DNA"/>
</dbReference>
<dbReference type="InterPro" id="IPR026849">
    <property type="entry name" value="ATG2"/>
</dbReference>
<evidence type="ECO:0000256" key="1">
    <source>
        <dbReference type="ARBA" id="ARBA00004406"/>
    </source>
</evidence>
<evidence type="ECO:0000313" key="13">
    <source>
        <dbReference type="Proteomes" id="UP000240830"/>
    </source>
</evidence>
<evidence type="ECO:0000256" key="6">
    <source>
        <dbReference type="ARBA" id="ARBA00022824"/>
    </source>
</evidence>
<evidence type="ECO:0000256" key="8">
    <source>
        <dbReference type="ARBA" id="ARBA00023055"/>
    </source>
</evidence>
<dbReference type="GO" id="GO:0005789">
    <property type="term" value="C:endoplasmic reticulum membrane"/>
    <property type="evidence" value="ECO:0007669"/>
    <property type="project" value="UniProtKB-SubCell"/>
</dbReference>
<dbReference type="GO" id="GO:0061709">
    <property type="term" value="P:reticulophagy"/>
    <property type="evidence" value="ECO:0007669"/>
    <property type="project" value="TreeGrafter"/>
</dbReference>
<gene>
    <name evidence="12" type="ORF">PSACC_03200</name>
</gene>
<dbReference type="OrthoDB" id="18982at2759"/>
<comment type="catalytic activity">
    <reaction evidence="10">
        <text>a 1,2-diacyl-sn-glycero-3-phospho-L-serine(in) = a 1,2-diacyl-sn-glycero-3-phospho-L-serine(out)</text>
        <dbReference type="Rhea" id="RHEA:38663"/>
        <dbReference type="ChEBI" id="CHEBI:57262"/>
    </reaction>
</comment>
<comment type="subcellular location">
    <subcellularLocation>
        <location evidence="1">Endoplasmic reticulum membrane</location>
        <topology evidence="1">Peripheral membrane protein</topology>
    </subcellularLocation>
    <subcellularLocation>
        <location evidence="2">Preautophagosomal structure membrane</location>
        <topology evidence="2">Peripheral membrane protein</topology>
    </subcellularLocation>
</comment>
<dbReference type="GO" id="GO:0034045">
    <property type="term" value="C:phagophore assembly site membrane"/>
    <property type="evidence" value="ECO:0007669"/>
    <property type="project" value="UniProtKB-SubCell"/>
</dbReference>
<protein>
    <recommendedName>
        <fullName evidence="4">Autophagy-related protein 2</fullName>
    </recommendedName>
</protein>
<keyword evidence="6" id="KW-0256">Endoplasmic reticulum</keyword>
<keyword evidence="5" id="KW-0813">Transport</keyword>
<evidence type="ECO:0000256" key="9">
    <source>
        <dbReference type="ARBA" id="ARBA00023136"/>
    </source>
</evidence>
<keyword evidence="8" id="KW-0445">Lipid transport</keyword>
<evidence type="ECO:0000256" key="4">
    <source>
        <dbReference type="ARBA" id="ARBA00018070"/>
    </source>
</evidence>
<evidence type="ECO:0000256" key="2">
    <source>
        <dbReference type="ARBA" id="ARBA00004623"/>
    </source>
</evidence>
<dbReference type="AlphaFoldDB" id="A0A2H9TGS6"/>
<evidence type="ECO:0000256" key="3">
    <source>
        <dbReference type="ARBA" id="ARBA00009714"/>
    </source>
</evidence>
<comment type="catalytic activity">
    <reaction evidence="11">
        <text>a 1,2-diacyl-sn-glycero-3-phosphoethanolamine(in) = a 1,2-diacyl-sn-glycero-3-phosphoethanolamine(out)</text>
        <dbReference type="Rhea" id="RHEA:38895"/>
        <dbReference type="ChEBI" id="CHEBI:64612"/>
    </reaction>
</comment>
<sequence>MSEMSIRLDYKPKKVDFKKFANGNFVELLNLFELEDAELQLPPVTVRGISGTDGLLNSVIGAWLPFVRNTQMPQVMSGITPVRTLLNLGGGMTDFVLLPIEQYKKNGRIFHGLKKGTRSMLHQTALETARLGKKIAVGTQVILEQADDLIENDPRRELERCERKLQGVATTSKYSAPPSDATEGLLSAYGSLSTGIRSAAQTVIAVPIQVYERRGPGGAVKAVLRAMPIAFGSESGCGN</sequence>
<evidence type="ECO:0000256" key="10">
    <source>
        <dbReference type="ARBA" id="ARBA00024479"/>
    </source>
</evidence>
<dbReference type="GO" id="GO:0043495">
    <property type="term" value="F:protein-membrane adaptor activity"/>
    <property type="evidence" value="ECO:0007669"/>
    <property type="project" value="TreeGrafter"/>
</dbReference>
<dbReference type="GO" id="GO:0061908">
    <property type="term" value="C:phagophore"/>
    <property type="evidence" value="ECO:0007669"/>
    <property type="project" value="TreeGrafter"/>
</dbReference>
<reference evidence="12 13" key="1">
    <citation type="submission" date="2016-10" db="EMBL/GenBank/DDBJ databases">
        <title>The genome of Paramicrosporidium saccamoebae is the missing link in understanding Cryptomycota and Microsporidia evolution.</title>
        <authorList>
            <person name="Quandt C.A."/>
            <person name="Beaudet D."/>
            <person name="Corsaro D."/>
            <person name="Michel R."/>
            <person name="Corradi N."/>
            <person name="James T."/>
        </authorList>
    </citation>
    <scope>NUCLEOTIDE SEQUENCE [LARGE SCALE GENOMIC DNA]</scope>
    <source>
        <strain evidence="12 13">KSL3</strain>
    </source>
</reference>
<evidence type="ECO:0000256" key="11">
    <source>
        <dbReference type="ARBA" id="ARBA00024615"/>
    </source>
</evidence>
<organism evidence="12 13">
    <name type="scientific">Paramicrosporidium saccamoebae</name>
    <dbReference type="NCBI Taxonomy" id="1246581"/>
    <lineage>
        <taxon>Eukaryota</taxon>
        <taxon>Fungi</taxon>
        <taxon>Fungi incertae sedis</taxon>
        <taxon>Cryptomycota</taxon>
        <taxon>Cryptomycota incertae sedis</taxon>
        <taxon>Paramicrosporidium</taxon>
    </lineage>
</organism>
<evidence type="ECO:0000256" key="5">
    <source>
        <dbReference type="ARBA" id="ARBA00022448"/>
    </source>
</evidence>
<dbReference type="PANTHER" id="PTHR13190:SF1">
    <property type="entry name" value="AUTOPHAGY-RELATED 2, ISOFORM A"/>
    <property type="match status" value="1"/>
</dbReference>
<dbReference type="GO" id="GO:0034727">
    <property type="term" value="P:piecemeal microautophagy of the nucleus"/>
    <property type="evidence" value="ECO:0007669"/>
    <property type="project" value="TreeGrafter"/>
</dbReference>
<dbReference type="GO" id="GO:0006869">
    <property type="term" value="P:lipid transport"/>
    <property type="evidence" value="ECO:0007669"/>
    <property type="project" value="UniProtKB-KW"/>
</dbReference>
<dbReference type="Pfam" id="PF13329">
    <property type="entry name" value="ATG2_CAD"/>
    <property type="match status" value="1"/>
</dbReference>
<dbReference type="GO" id="GO:0061723">
    <property type="term" value="P:glycophagy"/>
    <property type="evidence" value="ECO:0007669"/>
    <property type="project" value="TreeGrafter"/>
</dbReference>
<dbReference type="GO" id="GO:0032266">
    <property type="term" value="F:phosphatidylinositol-3-phosphate binding"/>
    <property type="evidence" value="ECO:0007669"/>
    <property type="project" value="TreeGrafter"/>
</dbReference>
<evidence type="ECO:0000313" key="12">
    <source>
        <dbReference type="EMBL" id="PJF16974.1"/>
    </source>
</evidence>